<keyword evidence="1" id="KW-0812">Transmembrane</keyword>
<reference evidence="3" key="1">
    <citation type="journal article" date="2013" name="Nature">
        <title>Draft genome of the wheat A-genome progenitor Triticum urartu.</title>
        <authorList>
            <person name="Ling H.Q."/>
            <person name="Zhao S."/>
            <person name="Liu D."/>
            <person name="Wang J."/>
            <person name="Sun H."/>
            <person name="Zhang C."/>
            <person name="Fan H."/>
            <person name="Li D."/>
            <person name="Dong L."/>
            <person name="Tao Y."/>
            <person name="Gao C."/>
            <person name="Wu H."/>
            <person name="Li Y."/>
            <person name="Cui Y."/>
            <person name="Guo X."/>
            <person name="Zheng S."/>
            <person name="Wang B."/>
            <person name="Yu K."/>
            <person name="Liang Q."/>
            <person name="Yang W."/>
            <person name="Lou X."/>
            <person name="Chen J."/>
            <person name="Feng M."/>
            <person name="Jian J."/>
            <person name="Zhang X."/>
            <person name="Luo G."/>
            <person name="Jiang Y."/>
            <person name="Liu J."/>
            <person name="Wang Z."/>
            <person name="Sha Y."/>
            <person name="Zhang B."/>
            <person name="Wu H."/>
            <person name="Tang D."/>
            <person name="Shen Q."/>
            <person name="Xue P."/>
            <person name="Zou S."/>
            <person name="Wang X."/>
            <person name="Liu X."/>
            <person name="Wang F."/>
            <person name="Yang Y."/>
            <person name="An X."/>
            <person name="Dong Z."/>
            <person name="Zhang K."/>
            <person name="Zhang X."/>
            <person name="Luo M.C."/>
            <person name="Dvorak J."/>
            <person name="Tong Y."/>
            <person name="Wang J."/>
            <person name="Yang H."/>
            <person name="Li Z."/>
            <person name="Wang D."/>
            <person name="Zhang A."/>
            <person name="Wang J."/>
        </authorList>
    </citation>
    <scope>NUCLEOTIDE SEQUENCE</scope>
    <source>
        <strain evidence="3">cv. G1812</strain>
    </source>
</reference>
<dbReference type="Gramene" id="TuG1812G0700005773.01.T01">
    <property type="protein sequence ID" value="TuG1812G0700005773.01.T01.cds450797"/>
    <property type="gene ID" value="TuG1812G0700005773.01"/>
</dbReference>
<accession>A0A8R7R613</accession>
<evidence type="ECO:0000313" key="2">
    <source>
        <dbReference type="EnsemblPlants" id="TuG1812G0700005773.01.T01.cds450797"/>
    </source>
</evidence>
<evidence type="ECO:0000256" key="1">
    <source>
        <dbReference type="SAM" id="Phobius"/>
    </source>
</evidence>
<dbReference type="EnsemblPlants" id="TuG1812G0700005773.01.T01">
    <property type="protein sequence ID" value="TuG1812G0700005773.01.T01.cds450797"/>
    <property type="gene ID" value="TuG1812G0700005773.01"/>
</dbReference>
<keyword evidence="1" id="KW-0472">Membrane</keyword>
<organism evidence="2 3">
    <name type="scientific">Triticum urartu</name>
    <name type="common">Red wild einkorn</name>
    <name type="synonym">Crithodium urartu</name>
    <dbReference type="NCBI Taxonomy" id="4572"/>
    <lineage>
        <taxon>Eukaryota</taxon>
        <taxon>Viridiplantae</taxon>
        <taxon>Streptophyta</taxon>
        <taxon>Embryophyta</taxon>
        <taxon>Tracheophyta</taxon>
        <taxon>Spermatophyta</taxon>
        <taxon>Magnoliopsida</taxon>
        <taxon>Liliopsida</taxon>
        <taxon>Poales</taxon>
        <taxon>Poaceae</taxon>
        <taxon>BOP clade</taxon>
        <taxon>Pooideae</taxon>
        <taxon>Triticodae</taxon>
        <taxon>Triticeae</taxon>
        <taxon>Triticinae</taxon>
        <taxon>Triticum</taxon>
    </lineage>
</organism>
<keyword evidence="1" id="KW-1133">Transmembrane helix</keyword>
<reference evidence="2" key="3">
    <citation type="submission" date="2022-06" db="UniProtKB">
        <authorList>
            <consortium name="EnsemblPlants"/>
        </authorList>
    </citation>
    <scope>IDENTIFICATION</scope>
</reference>
<dbReference type="Proteomes" id="UP000015106">
    <property type="component" value="Chromosome 7"/>
</dbReference>
<keyword evidence="3" id="KW-1185">Reference proteome</keyword>
<sequence length="69" mass="7830">MAYICYIFFFFTAGCSLVSSVCVCVLHNMKQKLAGLPELVGRNQKKKSHNMKFYVCVPGVLCVFFHKFG</sequence>
<evidence type="ECO:0000313" key="3">
    <source>
        <dbReference type="Proteomes" id="UP000015106"/>
    </source>
</evidence>
<feature type="transmembrane region" description="Helical" evidence="1">
    <location>
        <begin position="6"/>
        <end position="26"/>
    </location>
</feature>
<dbReference type="AlphaFoldDB" id="A0A8R7R613"/>
<protein>
    <submittedName>
        <fullName evidence="2">Uncharacterized protein</fullName>
    </submittedName>
</protein>
<name>A0A8R7R613_TRIUA</name>
<reference evidence="2" key="2">
    <citation type="submission" date="2018-03" db="EMBL/GenBank/DDBJ databases">
        <title>The Triticum urartu genome reveals the dynamic nature of wheat genome evolution.</title>
        <authorList>
            <person name="Ling H."/>
            <person name="Ma B."/>
            <person name="Shi X."/>
            <person name="Liu H."/>
            <person name="Dong L."/>
            <person name="Sun H."/>
            <person name="Cao Y."/>
            <person name="Gao Q."/>
            <person name="Zheng S."/>
            <person name="Li Y."/>
            <person name="Yu Y."/>
            <person name="Du H."/>
            <person name="Qi M."/>
            <person name="Li Y."/>
            <person name="Yu H."/>
            <person name="Cui Y."/>
            <person name="Wang N."/>
            <person name="Chen C."/>
            <person name="Wu H."/>
            <person name="Zhao Y."/>
            <person name="Zhang J."/>
            <person name="Li Y."/>
            <person name="Zhou W."/>
            <person name="Zhang B."/>
            <person name="Hu W."/>
            <person name="Eijk M."/>
            <person name="Tang J."/>
            <person name="Witsenboer H."/>
            <person name="Zhao S."/>
            <person name="Li Z."/>
            <person name="Zhang A."/>
            <person name="Wang D."/>
            <person name="Liang C."/>
        </authorList>
    </citation>
    <scope>NUCLEOTIDE SEQUENCE [LARGE SCALE GENOMIC DNA]</scope>
    <source>
        <strain evidence="2">cv. G1812</strain>
    </source>
</reference>
<proteinExistence type="predicted"/>